<dbReference type="PANTHER" id="PTHR43284">
    <property type="entry name" value="ASPARAGINE SYNTHETASE (GLUTAMINE-HYDROLYZING)"/>
    <property type="match status" value="1"/>
</dbReference>
<feature type="domain" description="Asparagine synthetase" evidence="5">
    <location>
        <begin position="158"/>
        <end position="581"/>
    </location>
</feature>
<dbReference type="PIRSF" id="PIRSF001589">
    <property type="entry name" value="Asn_synthetase_glu-h"/>
    <property type="match status" value="1"/>
</dbReference>
<dbReference type="Proteomes" id="UP001179181">
    <property type="component" value="Unassembled WGS sequence"/>
</dbReference>
<evidence type="ECO:0000256" key="2">
    <source>
        <dbReference type="ARBA" id="ARBA00005752"/>
    </source>
</evidence>
<dbReference type="Gene3D" id="3.60.20.10">
    <property type="entry name" value="Glutamine Phosphoribosylpyrophosphate, subunit 1, domain 1"/>
    <property type="match status" value="1"/>
</dbReference>
<organism evidence="6 7">
    <name type="scientific">Dyadobacter arcticus</name>
    <dbReference type="NCBI Taxonomy" id="1078754"/>
    <lineage>
        <taxon>Bacteria</taxon>
        <taxon>Pseudomonadati</taxon>
        <taxon>Bacteroidota</taxon>
        <taxon>Cytophagia</taxon>
        <taxon>Cytophagales</taxon>
        <taxon>Spirosomataceae</taxon>
        <taxon>Dyadobacter</taxon>
    </lineage>
</organism>
<dbReference type="RefSeq" id="WP_167267177.1">
    <property type="nucleotide sequence ID" value="NZ_JAASQJ010000001.1"/>
</dbReference>
<dbReference type="InterPro" id="IPR029055">
    <property type="entry name" value="Ntn_hydrolases_N"/>
</dbReference>
<evidence type="ECO:0000256" key="3">
    <source>
        <dbReference type="ARBA" id="ARBA00012737"/>
    </source>
</evidence>
<evidence type="ECO:0000313" key="7">
    <source>
        <dbReference type="Proteomes" id="UP001179181"/>
    </source>
</evidence>
<name>A0ABX0UEU6_9BACT</name>
<evidence type="ECO:0000256" key="1">
    <source>
        <dbReference type="ARBA" id="ARBA00005187"/>
    </source>
</evidence>
<protein>
    <recommendedName>
        <fullName evidence="3">asparagine synthase (glutamine-hydrolyzing)</fullName>
        <ecNumber evidence="3">6.3.5.4</ecNumber>
    </recommendedName>
</protein>
<dbReference type="Pfam" id="PF00733">
    <property type="entry name" value="Asn_synthase"/>
    <property type="match status" value="1"/>
</dbReference>
<comment type="catalytic activity">
    <reaction evidence="4">
        <text>L-aspartate + L-glutamine + ATP + H2O = L-asparagine + L-glutamate + AMP + diphosphate + H(+)</text>
        <dbReference type="Rhea" id="RHEA:12228"/>
        <dbReference type="ChEBI" id="CHEBI:15377"/>
        <dbReference type="ChEBI" id="CHEBI:15378"/>
        <dbReference type="ChEBI" id="CHEBI:29985"/>
        <dbReference type="ChEBI" id="CHEBI:29991"/>
        <dbReference type="ChEBI" id="CHEBI:30616"/>
        <dbReference type="ChEBI" id="CHEBI:33019"/>
        <dbReference type="ChEBI" id="CHEBI:58048"/>
        <dbReference type="ChEBI" id="CHEBI:58359"/>
        <dbReference type="ChEBI" id="CHEBI:456215"/>
        <dbReference type="EC" id="6.3.5.4"/>
    </reaction>
</comment>
<reference evidence="6 7" key="1">
    <citation type="submission" date="2020-03" db="EMBL/GenBank/DDBJ databases">
        <title>Genomic Encyclopedia of Type Strains, Phase IV (KMG-IV): sequencing the most valuable type-strain genomes for metagenomic binning, comparative biology and taxonomic classification.</title>
        <authorList>
            <person name="Goeker M."/>
        </authorList>
    </citation>
    <scope>NUCLEOTIDE SEQUENCE [LARGE SCALE GENOMIC DNA]</scope>
    <source>
        <strain evidence="6 7">DSM 102865</strain>
    </source>
</reference>
<dbReference type="InterPro" id="IPR051786">
    <property type="entry name" value="ASN_synthetase/amidase"/>
</dbReference>
<sequence>MRHTGSVEILPDPVSTDLLSKPADENILAGFKWGAWFSEESNLLYLRRDIFGTVPLYYLHVPGSFVAFSTSLVSLVTMPISKPYLKLDRSRIGNYLSYRQDQSRSYSSNSFYKHIKTVLPGHMAVVSPVGVHSNPYVTFSPEKWDKIRSPEEAGEVFRNYFLKSVEKSLKNTSEPFGSHLSGGMDSSSISAAVKIFKPESKLHTLYLDTRTKYSDESSYASTVADEIRSTHHNVIPLQNDFELISQYTGLYGHPECMVISPSAQGSLLEKAAELGCASLLNGHGGDSLVGSGLEHIKQTYAIRDWDELKELIPLRARYATLHRAFRQWDSYDEKTKTKLYTRNLIVNQFFSDTRKLSIKNTLKLLWSASTTMNVSLWHFLKKGLIAFGNRVFPSKYLPSSVLLSNFNTTTTSETSKRSTNLLRESLPEKYKIAFDDVFNAQSIVASEEFFALSNHYGVENLYPLYDKDLFEFCMSISMRSKFGEGLGRTHFREAMKGILPETVRLRPVKANFSLYGREAALRLAKQSADLMKVPENPVWEFVNKEKFDLFLKILSNDALPEYKHSRSEFFVFRTISFAIWLKWLADNNLYFPEEA</sequence>
<dbReference type="EC" id="6.3.5.4" evidence="3"/>
<dbReference type="SUPFAM" id="SSF52402">
    <property type="entry name" value="Adenine nucleotide alpha hydrolases-like"/>
    <property type="match status" value="1"/>
</dbReference>
<accession>A0ABX0UEU6</accession>
<dbReference type="InterPro" id="IPR001962">
    <property type="entry name" value="Asn_synthase"/>
</dbReference>
<evidence type="ECO:0000256" key="4">
    <source>
        <dbReference type="ARBA" id="ARBA00048741"/>
    </source>
</evidence>
<dbReference type="EMBL" id="JAASQJ010000001">
    <property type="protein sequence ID" value="NIJ51506.1"/>
    <property type="molecule type" value="Genomic_DNA"/>
</dbReference>
<keyword evidence="6" id="KW-0436">Ligase</keyword>
<gene>
    <name evidence="6" type="ORF">FHS68_000662</name>
</gene>
<comment type="similarity">
    <text evidence="2">Belongs to the asparagine synthetase family.</text>
</comment>
<comment type="pathway">
    <text evidence="1">Amino-acid biosynthesis; L-asparagine biosynthesis; L-asparagine from L-aspartate (L-Gln route): step 1/1.</text>
</comment>
<dbReference type="InterPro" id="IPR006426">
    <property type="entry name" value="Asn_synth_AEB"/>
</dbReference>
<comment type="caution">
    <text evidence="6">The sequence shown here is derived from an EMBL/GenBank/DDBJ whole genome shotgun (WGS) entry which is preliminary data.</text>
</comment>
<dbReference type="Gene3D" id="3.40.50.620">
    <property type="entry name" value="HUPs"/>
    <property type="match status" value="2"/>
</dbReference>
<dbReference type="InterPro" id="IPR014729">
    <property type="entry name" value="Rossmann-like_a/b/a_fold"/>
</dbReference>
<dbReference type="SUPFAM" id="SSF56235">
    <property type="entry name" value="N-terminal nucleophile aminohydrolases (Ntn hydrolases)"/>
    <property type="match status" value="1"/>
</dbReference>
<keyword evidence="7" id="KW-1185">Reference proteome</keyword>
<evidence type="ECO:0000259" key="5">
    <source>
        <dbReference type="Pfam" id="PF00733"/>
    </source>
</evidence>
<proteinExistence type="inferred from homology"/>
<dbReference type="GO" id="GO:0004066">
    <property type="term" value="F:asparagine synthase (glutamine-hydrolyzing) activity"/>
    <property type="evidence" value="ECO:0007669"/>
    <property type="project" value="UniProtKB-EC"/>
</dbReference>
<evidence type="ECO:0000313" key="6">
    <source>
        <dbReference type="EMBL" id="NIJ51506.1"/>
    </source>
</evidence>
<dbReference type="PANTHER" id="PTHR43284:SF1">
    <property type="entry name" value="ASPARAGINE SYNTHETASE"/>
    <property type="match status" value="1"/>
</dbReference>